<organism evidence="2 3">
    <name type="scientific">Polyplosphaeria fusca</name>
    <dbReference type="NCBI Taxonomy" id="682080"/>
    <lineage>
        <taxon>Eukaryota</taxon>
        <taxon>Fungi</taxon>
        <taxon>Dikarya</taxon>
        <taxon>Ascomycota</taxon>
        <taxon>Pezizomycotina</taxon>
        <taxon>Dothideomycetes</taxon>
        <taxon>Pleosporomycetidae</taxon>
        <taxon>Pleosporales</taxon>
        <taxon>Tetraplosphaeriaceae</taxon>
        <taxon>Polyplosphaeria</taxon>
    </lineage>
</organism>
<dbReference type="EMBL" id="ML996108">
    <property type="protein sequence ID" value="KAF2738603.1"/>
    <property type="molecule type" value="Genomic_DNA"/>
</dbReference>
<feature type="domain" description="Heterokaryon incompatibility" evidence="1">
    <location>
        <begin position="12"/>
        <end position="109"/>
    </location>
</feature>
<gene>
    <name evidence="2" type="ORF">EJ04DRAFT_417379</name>
</gene>
<keyword evidence="3" id="KW-1185">Reference proteome</keyword>
<dbReference type="Pfam" id="PF06985">
    <property type="entry name" value="HET"/>
    <property type="match status" value="1"/>
</dbReference>
<comment type="caution">
    <text evidence="2">The sequence shown here is derived from an EMBL/GenBank/DDBJ whole genome shotgun (WGS) entry which is preliminary data.</text>
</comment>
<proteinExistence type="predicted"/>
<dbReference type="OrthoDB" id="2958217at2759"/>
<evidence type="ECO:0000313" key="2">
    <source>
        <dbReference type="EMBL" id="KAF2738603.1"/>
    </source>
</evidence>
<protein>
    <recommendedName>
        <fullName evidence="1">Heterokaryon incompatibility domain-containing protein</fullName>
    </recommendedName>
</protein>
<dbReference type="AlphaFoldDB" id="A0A9P4R3C0"/>
<evidence type="ECO:0000259" key="1">
    <source>
        <dbReference type="Pfam" id="PF06985"/>
    </source>
</evidence>
<feature type="non-terminal residue" evidence="2">
    <location>
        <position position="109"/>
    </location>
</feature>
<feature type="non-terminal residue" evidence="2">
    <location>
        <position position="1"/>
    </location>
</feature>
<dbReference type="PANTHER" id="PTHR33112">
    <property type="entry name" value="DOMAIN PROTEIN, PUTATIVE-RELATED"/>
    <property type="match status" value="1"/>
</dbReference>
<name>A0A9P4R3C0_9PLEO</name>
<reference evidence="2" key="1">
    <citation type="journal article" date="2020" name="Stud. Mycol.">
        <title>101 Dothideomycetes genomes: a test case for predicting lifestyles and emergence of pathogens.</title>
        <authorList>
            <person name="Haridas S."/>
            <person name="Albert R."/>
            <person name="Binder M."/>
            <person name="Bloem J."/>
            <person name="Labutti K."/>
            <person name="Salamov A."/>
            <person name="Andreopoulos B."/>
            <person name="Baker S."/>
            <person name="Barry K."/>
            <person name="Bills G."/>
            <person name="Bluhm B."/>
            <person name="Cannon C."/>
            <person name="Castanera R."/>
            <person name="Culley D."/>
            <person name="Daum C."/>
            <person name="Ezra D."/>
            <person name="Gonzalez J."/>
            <person name="Henrissat B."/>
            <person name="Kuo A."/>
            <person name="Liang C."/>
            <person name="Lipzen A."/>
            <person name="Lutzoni F."/>
            <person name="Magnuson J."/>
            <person name="Mondo S."/>
            <person name="Nolan M."/>
            <person name="Ohm R."/>
            <person name="Pangilinan J."/>
            <person name="Park H.-J."/>
            <person name="Ramirez L."/>
            <person name="Alfaro M."/>
            <person name="Sun H."/>
            <person name="Tritt A."/>
            <person name="Yoshinaga Y."/>
            <person name="Zwiers L.-H."/>
            <person name="Turgeon B."/>
            <person name="Goodwin S."/>
            <person name="Spatafora J."/>
            <person name="Crous P."/>
            <person name="Grigoriev I."/>
        </authorList>
    </citation>
    <scope>NUCLEOTIDE SEQUENCE</scope>
    <source>
        <strain evidence="2">CBS 125425</strain>
    </source>
</reference>
<dbReference type="PANTHER" id="PTHR33112:SF16">
    <property type="entry name" value="HETEROKARYON INCOMPATIBILITY DOMAIN-CONTAINING PROTEIN"/>
    <property type="match status" value="1"/>
</dbReference>
<evidence type="ECO:0000313" key="3">
    <source>
        <dbReference type="Proteomes" id="UP000799444"/>
    </source>
</evidence>
<dbReference type="InterPro" id="IPR010730">
    <property type="entry name" value="HET"/>
</dbReference>
<sequence length="109" mass="11840">LCLVETRPGPRYAALSYVWGPVGKQEGILKTLKSNIQRLKTPGSLEKIGKSEKLPNTLWDAISLSSSLSIPYLWVDSLCIVQDDDETRGAQLGAMASIYANAYITLVAA</sequence>
<dbReference type="Proteomes" id="UP000799444">
    <property type="component" value="Unassembled WGS sequence"/>
</dbReference>
<accession>A0A9P4R3C0</accession>